<reference evidence="2" key="1">
    <citation type="submission" date="2018-09" db="EMBL/GenBank/DDBJ databases">
        <authorList>
            <person name="Pasella M."/>
            <person name="Verbruggen H."/>
            <person name="Nelson W.A."/>
            <person name="Diaz-Tapia P."/>
        </authorList>
    </citation>
    <scope>NUCLEOTIDE SEQUENCE</scope>
</reference>
<dbReference type="AlphaFoldDB" id="A0A4D6UW80"/>
<dbReference type="RefSeq" id="YP_009654390.1">
    <property type="nucleotide sequence ID" value="NC_042794.1"/>
</dbReference>
<proteinExistence type="predicted"/>
<evidence type="ECO:0000256" key="1">
    <source>
        <dbReference type="SAM" id="Phobius"/>
    </source>
</evidence>
<accession>A0A4D6UW80</accession>
<feature type="transmembrane region" description="Helical" evidence="1">
    <location>
        <begin position="6"/>
        <end position="24"/>
    </location>
</feature>
<keyword evidence="1" id="KW-1133">Transmembrane helix</keyword>
<sequence length="67" mass="7937">MFIKIFWYTFSLLIIYLVLVNEPMSTNIKSSISQNQLFSVQSNKVIIQRLIAFSIFMFFVLTILRLI</sequence>
<dbReference type="EMBL" id="MH853471">
    <property type="protein sequence ID" value="QCH39677.1"/>
    <property type="molecule type" value="Genomic_DNA"/>
</dbReference>
<keyword evidence="1" id="KW-0812">Transmembrane</keyword>
<name>A0A4D6UW80_9FLOR</name>
<dbReference type="GeneID" id="40488279"/>
<protein>
    <submittedName>
        <fullName evidence="2">Preprotein-translocase subunit g</fullName>
    </submittedName>
</protein>
<reference evidence="2" key="2">
    <citation type="journal article" date="2019" name="Phycologia">
        <title>The phylogenetic position of the morphologically unusual Pleurostichidium falkenbergii (Rhodomelaceae, Rhodophyta) based on plastid phylogenomics.</title>
        <authorList>
            <person name="Pasella M.M."/>
            <person name="Verbruggen H."/>
            <person name="Nelson W.A."/>
            <person name="Diaz-Tapia P."/>
        </authorList>
    </citation>
    <scope>NUCLEOTIDE SEQUENCE</scope>
</reference>
<keyword evidence="1" id="KW-0472">Membrane</keyword>
<feature type="transmembrane region" description="Helical" evidence="1">
    <location>
        <begin position="45"/>
        <end position="64"/>
    </location>
</feature>
<organism evidence="2">
    <name type="scientific">Pleurostichidium falkenbergii</name>
    <dbReference type="NCBI Taxonomy" id="121064"/>
    <lineage>
        <taxon>Eukaryota</taxon>
        <taxon>Rhodophyta</taxon>
        <taxon>Florideophyceae</taxon>
        <taxon>Rhodymeniophycidae</taxon>
        <taxon>Ceramiales</taxon>
        <taxon>Rhodomelaceae</taxon>
        <taxon>Pleurostichidium</taxon>
    </lineage>
</organism>
<evidence type="ECO:0000313" key="2">
    <source>
        <dbReference type="EMBL" id="QCH39677.1"/>
    </source>
</evidence>
<gene>
    <name evidence="2" type="primary">secG</name>
</gene>
<geneLocation type="plastid" evidence="2"/>
<keyword evidence="2" id="KW-0934">Plastid</keyword>